<dbReference type="Proteomes" id="UP000241890">
    <property type="component" value="Unassembled WGS sequence"/>
</dbReference>
<gene>
    <name evidence="1" type="ORF">FCC1311_110782</name>
</gene>
<organism evidence="1 2">
    <name type="scientific">Hondaea fermentalgiana</name>
    <dbReference type="NCBI Taxonomy" id="2315210"/>
    <lineage>
        <taxon>Eukaryota</taxon>
        <taxon>Sar</taxon>
        <taxon>Stramenopiles</taxon>
        <taxon>Bigyra</taxon>
        <taxon>Labyrinthulomycetes</taxon>
        <taxon>Thraustochytrida</taxon>
        <taxon>Thraustochytriidae</taxon>
        <taxon>Hondaea</taxon>
    </lineage>
</organism>
<evidence type="ECO:0000313" key="2">
    <source>
        <dbReference type="Proteomes" id="UP000241890"/>
    </source>
</evidence>
<name>A0A2R5GWA1_9STRA</name>
<dbReference type="GO" id="GO:0005634">
    <property type="term" value="C:nucleus"/>
    <property type="evidence" value="ECO:0007669"/>
    <property type="project" value="TreeGrafter"/>
</dbReference>
<sequence>MQAPAETLSSSSGARHEGDMDILREASRRREAASAPRTFVGRRQEGGIAAPLLAALDGLVELDEPALANILDAALERLLSDEGKEAGKPQADYMTAAKEDQRLVSGMYLLTREAARQRVPREVTRRDLVLLGFSEGFAETFAKRLHAAHARIETRALSNRPGHTHLQDLEWHVRRSKASGEPQIMLAFRTASGEAQHFSTSVEAFQELRYATAKALEQLYDLEGHPMMRIMASIDADERVAM</sequence>
<dbReference type="PANTHER" id="PTHR15666">
    <property type="entry name" value="COMM DOMAIN CONTAINING PROTEIN 5"/>
    <property type="match status" value="1"/>
</dbReference>
<accession>A0A2R5GWA1</accession>
<dbReference type="InParanoid" id="A0A2R5GWA1"/>
<dbReference type="OrthoDB" id="203754at2759"/>
<dbReference type="InterPro" id="IPR037357">
    <property type="entry name" value="COMMD5"/>
</dbReference>
<evidence type="ECO:0000313" key="1">
    <source>
        <dbReference type="EMBL" id="GBG34855.1"/>
    </source>
</evidence>
<dbReference type="AlphaFoldDB" id="A0A2R5GWA1"/>
<proteinExistence type="predicted"/>
<dbReference type="PANTHER" id="PTHR15666:SF1">
    <property type="entry name" value="COMM DOMAIN-CONTAINING PROTEIN 5"/>
    <property type="match status" value="1"/>
</dbReference>
<reference evidence="1 2" key="1">
    <citation type="submission" date="2017-12" db="EMBL/GenBank/DDBJ databases">
        <title>Sequencing, de novo assembly and annotation of complete genome of a new Thraustochytrid species, strain FCC1311.</title>
        <authorList>
            <person name="Sedici K."/>
            <person name="Godart F."/>
            <person name="Aiese Cigliano R."/>
            <person name="Sanseverino W."/>
            <person name="Barakat M."/>
            <person name="Ortet P."/>
            <person name="Marechal E."/>
            <person name="Cagnac O."/>
            <person name="Amato A."/>
        </authorList>
    </citation>
    <scope>NUCLEOTIDE SEQUENCE [LARGE SCALE GENOMIC DNA]</scope>
</reference>
<dbReference type="EMBL" id="BEYU01000222">
    <property type="protein sequence ID" value="GBG34855.1"/>
    <property type="molecule type" value="Genomic_DNA"/>
</dbReference>
<keyword evidence="2" id="KW-1185">Reference proteome</keyword>
<comment type="caution">
    <text evidence="1">The sequence shown here is derived from an EMBL/GenBank/DDBJ whole genome shotgun (WGS) entry which is preliminary data.</text>
</comment>
<protein>
    <submittedName>
        <fullName evidence="1">COMM domain-containing protein 5</fullName>
    </submittedName>
</protein>